<reference evidence="8 9" key="2">
    <citation type="submission" date="2020-03" db="EMBL/GenBank/DDBJ databases">
        <title>Chryseoglobus sp. isolated from a deep-sea seamount.</title>
        <authorList>
            <person name="Zhang D.-C."/>
        </authorList>
    </citation>
    <scope>NUCLEOTIDE SEQUENCE [LARGE SCALE GENOMIC DNA]</scope>
    <source>
        <strain evidence="8 9">KN1116</strain>
    </source>
</reference>
<dbReference type="RefSeq" id="WP_152584200.1">
    <property type="nucleotide sequence ID" value="NZ_VIKT02000028.1"/>
</dbReference>
<dbReference type="SUPFAM" id="SSF53187">
    <property type="entry name" value="Zn-dependent exopeptidases"/>
    <property type="match status" value="1"/>
</dbReference>
<evidence type="ECO:0000256" key="2">
    <source>
        <dbReference type="ARBA" id="ARBA00022670"/>
    </source>
</evidence>
<comment type="similarity">
    <text evidence="1">Belongs to the peptidase M20A family.</text>
</comment>
<evidence type="ECO:0000313" key="9">
    <source>
        <dbReference type="Proteomes" id="UP000818266"/>
    </source>
</evidence>
<feature type="region of interest" description="Disordered" evidence="6">
    <location>
        <begin position="1"/>
        <end position="22"/>
    </location>
</feature>
<evidence type="ECO:0000256" key="5">
    <source>
        <dbReference type="ARBA" id="ARBA00022833"/>
    </source>
</evidence>
<dbReference type="InterPro" id="IPR036264">
    <property type="entry name" value="Bact_exopeptidase_dim_dom"/>
</dbReference>
<evidence type="ECO:0000313" key="8">
    <source>
        <dbReference type="EMBL" id="NHF63994.1"/>
    </source>
</evidence>
<reference evidence="8 9" key="1">
    <citation type="submission" date="2019-06" db="EMBL/GenBank/DDBJ databases">
        <authorList>
            <person name="De-Chao Zhang Q."/>
        </authorList>
    </citation>
    <scope>NUCLEOTIDE SEQUENCE [LARGE SCALE GENOMIC DNA]</scope>
    <source>
        <strain evidence="8 9">KN1116</strain>
    </source>
</reference>
<dbReference type="InterPro" id="IPR047177">
    <property type="entry name" value="Pept_M20A"/>
</dbReference>
<evidence type="ECO:0000256" key="3">
    <source>
        <dbReference type="ARBA" id="ARBA00022723"/>
    </source>
</evidence>
<dbReference type="GO" id="GO:0008233">
    <property type="term" value="F:peptidase activity"/>
    <property type="evidence" value="ECO:0007669"/>
    <property type="project" value="UniProtKB-KW"/>
</dbReference>
<accession>A0A9E5ML16</accession>
<keyword evidence="3" id="KW-0479">Metal-binding</keyword>
<keyword evidence="4" id="KW-0378">Hydrolase</keyword>
<dbReference type="PANTHER" id="PTHR45962:SF1">
    <property type="entry name" value="N-FATTY-ACYL-AMINO ACID SYNTHASE_HYDROLASE PM20D1"/>
    <property type="match status" value="1"/>
</dbReference>
<organism evidence="8 9">
    <name type="scientific">Microcella pacifica</name>
    <dbReference type="NCBI Taxonomy" id="2591847"/>
    <lineage>
        <taxon>Bacteria</taxon>
        <taxon>Bacillati</taxon>
        <taxon>Actinomycetota</taxon>
        <taxon>Actinomycetes</taxon>
        <taxon>Micrococcales</taxon>
        <taxon>Microbacteriaceae</taxon>
        <taxon>Microcella</taxon>
    </lineage>
</organism>
<comment type="caution">
    <text evidence="8">The sequence shown here is derived from an EMBL/GenBank/DDBJ whole genome shotgun (WGS) entry which is preliminary data.</text>
</comment>
<evidence type="ECO:0000256" key="1">
    <source>
        <dbReference type="ARBA" id="ARBA00006247"/>
    </source>
</evidence>
<dbReference type="InterPro" id="IPR011650">
    <property type="entry name" value="Peptidase_M20_dimer"/>
</dbReference>
<dbReference type="AlphaFoldDB" id="A0A9E5ML16"/>
<dbReference type="Pfam" id="PF01546">
    <property type="entry name" value="Peptidase_M20"/>
    <property type="match status" value="1"/>
</dbReference>
<dbReference type="GO" id="GO:0006508">
    <property type="term" value="P:proteolysis"/>
    <property type="evidence" value="ECO:0007669"/>
    <property type="project" value="UniProtKB-KW"/>
</dbReference>
<name>A0A9E5ML16_9MICO</name>
<dbReference type="EMBL" id="VIKT02000028">
    <property type="protein sequence ID" value="NHF63994.1"/>
    <property type="molecule type" value="Genomic_DNA"/>
</dbReference>
<evidence type="ECO:0000256" key="4">
    <source>
        <dbReference type="ARBA" id="ARBA00022801"/>
    </source>
</evidence>
<protein>
    <submittedName>
        <fullName evidence="8">M20/M25/M40 family metallo-hydrolase</fullName>
    </submittedName>
</protein>
<dbReference type="InterPro" id="IPR002933">
    <property type="entry name" value="Peptidase_M20"/>
</dbReference>
<dbReference type="Gene3D" id="1.10.150.900">
    <property type="match status" value="1"/>
</dbReference>
<keyword evidence="9" id="KW-1185">Reference proteome</keyword>
<proteinExistence type="inferred from homology"/>
<dbReference type="GO" id="GO:0046872">
    <property type="term" value="F:metal ion binding"/>
    <property type="evidence" value="ECO:0007669"/>
    <property type="project" value="UniProtKB-KW"/>
</dbReference>
<dbReference type="SUPFAM" id="SSF55031">
    <property type="entry name" value="Bacterial exopeptidase dimerisation domain"/>
    <property type="match status" value="1"/>
</dbReference>
<dbReference type="OrthoDB" id="3665926at2"/>
<dbReference type="Pfam" id="PF07687">
    <property type="entry name" value="M20_dimer"/>
    <property type="match status" value="1"/>
</dbReference>
<gene>
    <name evidence="8" type="ORF">FK219_012240</name>
</gene>
<keyword evidence="2" id="KW-0645">Protease</keyword>
<sequence length="473" mass="51611">MASTVSANSSRDEYQNPLSDSFSNDDALEALRQLLRIPTISRPATGPGPRTDPAPFEAFIAALPALFPRVHAALELERIGGDPGYALLYRWRGTDLTGAAEPTVLMAHYDVVPATDEGWQHPPFAAEIVGDGDAAVLWGRGTLDDKGCVVAILSAVERLLAAGHAPRHDVLLCFGNDEEVFGTGARSIVDVLRERSIRPSLVLDEGGAIVREIFPGVDEDYAVIGVTEKGITTLRLRVDEHGGHAASPPAFAATERLSRAILRLNRRPSKARLGTTTRTMIRTLGSRARQPLRTVFAAVDVLSPLLTRVFVRRGAETAALTRTTRAVTELRAGHAHNALAESAEATLNMRIAPWSSVEEAVEEVRRAIADDAVRIEVVEASEPSPVSPDRGEAWDDLVASIRTVHPGLLVTPYVMMQASDARWFTAISDHVYRFAPFRMSGEERACLHAKDERMRVTAFLDGIEVYRALLERR</sequence>
<dbReference type="Gene3D" id="3.40.630.10">
    <property type="entry name" value="Zn peptidases"/>
    <property type="match status" value="1"/>
</dbReference>
<evidence type="ECO:0000259" key="7">
    <source>
        <dbReference type="Pfam" id="PF07687"/>
    </source>
</evidence>
<dbReference type="Proteomes" id="UP000818266">
    <property type="component" value="Unassembled WGS sequence"/>
</dbReference>
<dbReference type="PANTHER" id="PTHR45962">
    <property type="entry name" value="N-FATTY-ACYL-AMINO ACID SYNTHASE/HYDROLASE PM20D1"/>
    <property type="match status" value="1"/>
</dbReference>
<keyword evidence="5" id="KW-0862">Zinc</keyword>
<dbReference type="Gene3D" id="3.30.70.360">
    <property type="match status" value="1"/>
</dbReference>
<evidence type="ECO:0000256" key="6">
    <source>
        <dbReference type="SAM" id="MobiDB-lite"/>
    </source>
</evidence>
<feature type="domain" description="Peptidase M20 dimerisation" evidence="7">
    <location>
        <begin position="227"/>
        <end position="373"/>
    </location>
</feature>